<dbReference type="AlphaFoldDB" id="I2B520"/>
<keyword evidence="2" id="KW-0808">Transferase</keyword>
<dbReference type="InterPro" id="IPR007345">
    <property type="entry name" value="Polysacch_pyruvyl_Trfase"/>
</dbReference>
<evidence type="ECO:0000313" key="3">
    <source>
        <dbReference type="Proteomes" id="UP000001955"/>
    </source>
</evidence>
<name>I2B520_SHIBC</name>
<feature type="domain" description="Polysaccharide pyruvyl transferase" evidence="1">
    <location>
        <begin position="36"/>
        <end position="284"/>
    </location>
</feature>
<dbReference type="PATRIC" id="fig|630626.3.peg.491"/>
<dbReference type="HOGENOM" id="CLU_045699_0_0_6"/>
<reference evidence="2 3" key="1">
    <citation type="journal article" date="2012" name="J. Bacteriol.">
        <title>Complete genome sequence of the B12-producing Shimwellia blattae strain DSM 4481, isolated from a cockroach.</title>
        <authorList>
            <person name="Brzuszkiewicz E."/>
            <person name="Waschkowitz T."/>
            <person name="Wiezer A."/>
            <person name="Daniel R."/>
        </authorList>
    </citation>
    <scope>NUCLEOTIDE SEQUENCE [LARGE SCALE GENOMIC DNA]</scope>
    <source>
        <strain evidence="3">ATCC 29907 / DSM 4481 / JCM 1650 / NBRC 105725 / CDC 9005-74</strain>
    </source>
</reference>
<dbReference type="eggNOG" id="COG5039">
    <property type="taxonomic scope" value="Bacteria"/>
</dbReference>
<protein>
    <submittedName>
        <fullName evidence="2">Polysaccharide pyruvyl transferase-like protein</fullName>
    </submittedName>
</protein>
<gene>
    <name evidence="2" type="ordered locus">EBL_c04980</name>
</gene>
<accession>I2B520</accession>
<dbReference type="KEGG" id="ebt:EBL_c04980"/>
<dbReference type="OrthoDB" id="5242601at2"/>
<keyword evidence="3" id="KW-1185">Reference proteome</keyword>
<dbReference type="Proteomes" id="UP000001955">
    <property type="component" value="Chromosome"/>
</dbReference>
<accession>K6WI30</accession>
<dbReference type="EMBL" id="CP001560">
    <property type="protein sequence ID" value="AFJ45624.1"/>
    <property type="molecule type" value="Genomic_DNA"/>
</dbReference>
<proteinExistence type="predicted"/>
<dbReference type="GO" id="GO:0016740">
    <property type="term" value="F:transferase activity"/>
    <property type="evidence" value="ECO:0007669"/>
    <property type="project" value="UniProtKB-KW"/>
</dbReference>
<organism evidence="2 3">
    <name type="scientific">Shimwellia blattae (strain ATCC 29907 / DSM 4481 / JCM 1650 / NBRC 105725 / CDC 9005-74)</name>
    <name type="common">Escherichia blattae</name>
    <dbReference type="NCBI Taxonomy" id="630626"/>
    <lineage>
        <taxon>Bacteria</taxon>
        <taxon>Pseudomonadati</taxon>
        <taxon>Pseudomonadota</taxon>
        <taxon>Gammaproteobacteria</taxon>
        <taxon>Enterobacterales</taxon>
        <taxon>Enterobacteriaceae</taxon>
        <taxon>Shimwellia</taxon>
    </lineage>
</organism>
<dbReference type="RefSeq" id="WP_002441822.1">
    <property type="nucleotide sequence ID" value="NC_017910.1"/>
</dbReference>
<sequence>MNDLCMIRLKSELDKIVTFINDKDDVIYVDYPLHHNVGDLLIYQGAIAFLKDKGVRIKSYCSTADVNINNLKKIATENTTFICHGGGNFGDIYPIHQQLRENIILSFPQNRIIVLPQTSHFSNNDSLEKTVNVFNKHRDIILFARDKQTLETFKMLSPKSFLCPDMAHYLYNSFKVSAKNKKTLYFLRVDKEVNSTQLSLNIPSSDTPIDWCDIITRKDKIFRRIIEIILKSSNVMNSKALKDLSAYLWISHSGQLAKRSGFYFSSFDKVITSRMHGHILSCLVDTRNELIDNSYGKNSGYYSQWTKDVDCASILNNQ</sequence>
<dbReference type="Pfam" id="PF04230">
    <property type="entry name" value="PS_pyruv_trans"/>
    <property type="match status" value="1"/>
</dbReference>
<evidence type="ECO:0000259" key="1">
    <source>
        <dbReference type="Pfam" id="PF04230"/>
    </source>
</evidence>
<dbReference type="STRING" id="630626.EBL_c04980"/>
<evidence type="ECO:0000313" key="2">
    <source>
        <dbReference type="EMBL" id="AFJ45624.1"/>
    </source>
</evidence>